<sequence>MAKTTTTLPKALDLSPTSQVKVHRSICLQLGKLTEKISQIVLAIESARPNCALAVRALCSLNFTLDKAKSIIQQCSHSSKLYLVIMAHKIVSRCEKIRSDLELYLTQIQQMVPILLDAEISGIIQELRAAEFSLEFAEDEARKALLELLEKDLPGSESIEEVELDAVQIATLRLKITSPLALSEEKAALKLQIEKSNDTDQREMELVKYLLYLVIKYRKYICQFDKHVRHHQSMEHELDVNG</sequence>
<dbReference type="AlphaFoldDB" id="A0AAE1MR09"/>
<name>A0AAE1MR09_9FABA</name>
<organism evidence="1 2">
    <name type="scientific">Acacia crassicarpa</name>
    <name type="common">northern wattle</name>
    <dbReference type="NCBI Taxonomy" id="499986"/>
    <lineage>
        <taxon>Eukaryota</taxon>
        <taxon>Viridiplantae</taxon>
        <taxon>Streptophyta</taxon>
        <taxon>Embryophyta</taxon>
        <taxon>Tracheophyta</taxon>
        <taxon>Spermatophyta</taxon>
        <taxon>Magnoliopsida</taxon>
        <taxon>eudicotyledons</taxon>
        <taxon>Gunneridae</taxon>
        <taxon>Pentapetalae</taxon>
        <taxon>rosids</taxon>
        <taxon>fabids</taxon>
        <taxon>Fabales</taxon>
        <taxon>Fabaceae</taxon>
        <taxon>Caesalpinioideae</taxon>
        <taxon>mimosoid clade</taxon>
        <taxon>Acacieae</taxon>
        <taxon>Acacia</taxon>
    </lineage>
</organism>
<dbReference type="GO" id="GO:0007166">
    <property type="term" value="P:cell surface receptor signaling pathway"/>
    <property type="evidence" value="ECO:0007669"/>
    <property type="project" value="InterPro"/>
</dbReference>
<protein>
    <submittedName>
        <fullName evidence="1">Uncharacterized protein</fullName>
    </submittedName>
</protein>
<comment type="caution">
    <text evidence="1">The sequence shown here is derived from an EMBL/GenBank/DDBJ whole genome shotgun (WGS) entry which is preliminary data.</text>
</comment>
<evidence type="ECO:0000313" key="1">
    <source>
        <dbReference type="EMBL" id="KAK4274779.1"/>
    </source>
</evidence>
<reference evidence="1" key="1">
    <citation type="submission" date="2023-10" db="EMBL/GenBank/DDBJ databases">
        <title>Chromosome-level genome of the transformable northern wattle, Acacia crassicarpa.</title>
        <authorList>
            <person name="Massaro I."/>
            <person name="Sinha N.R."/>
            <person name="Poethig S."/>
            <person name="Leichty A.R."/>
        </authorList>
    </citation>
    <scope>NUCLEOTIDE SEQUENCE</scope>
    <source>
        <strain evidence="1">Acra3RX</strain>
        <tissue evidence="1">Leaf</tissue>
    </source>
</reference>
<gene>
    <name evidence="1" type="ORF">QN277_017956</name>
</gene>
<accession>A0AAE1MR09</accession>
<evidence type="ECO:0000313" key="2">
    <source>
        <dbReference type="Proteomes" id="UP001293593"/>
    </source>
</evidence>
<dbReference type="EMBL" id="JAWXYG010000004">
    <property type="protein sequence ID" value="KAK4274779.1"/>
    <property type="molecule type" value="Genomic_DNA"/>
</dbReference>
<dbReference type="InterPro" id="IPR036537">
    <property type="entry name" value="Adaptor_Cbl_N_dom_sf"/>
</dbReference>
<proteinExistence type="predicted"/>
<dbReference type="Proteomes" id="UP001293593">
    <property type="component" value="Unassembled WGS sequence"/>
</dbReference>
<dbReference type="Gene3D" id="1.20.930.20">
    <property type="entry name" value="Adaptor protein Cbl, N-terminal domain"/>
    <property type="match status" value="1"/>
</dbReference>
<keyword evidence="2" id="KW-1185">Reference proteome</keyword>